<proteinExistence type="predicted"/>
<sequence>MRQLAATAPRPLGTYRDLYLDCAYNRADPELSRSIDQAQSELACVLAWDAHYRQDRSDAADQHP</sequence>
<dbReference type="EMBL" id="OP297535">
    <property type="protein sequence ID" value="UXE03851.1"/>
    <property type="molecule type" value="Genomic_DNA"/>
</dbReference>
<name>A0A977PS90_9CAUD</name>
<gene>
    <name evidence="1" type="primary">128</name>
    <name evidence="1" type="ORF">SEA_OBLADI_128</name>
</gene>
<evidence type="ECO:0000313" key="1">
    <source>
        <dbReference type="EMBL" id="UXE03851.1"/>
    </source>
</evidence>
<protein>
    <submittedName>
        <fullName evidence="1">Uncharacterized protein</fullName>
    </submittedName>
</protein>
<evidence type="ECO:0000313" key="2">
    <source>
        <dbReference type="Proteomes" id="UP001064297"/>
    </source>
</evidence>
<organism evidence="1 2">
    <name type="scientific">Gordonia phage ObLaDi</name>
    <dbReference type="NCBI Taxonomy" id="2978487"/>
    <lineage>
        <taxon>Viruses</taxon>
        <taxon>Duplodnaviria</taxon>
        <taxon>Heunggongvirae</taxon>
        <taxon>Uroviricota</taxon>
        <taxon>Caudoviricetes</taxon>
        <taxon>Kruegerviridae</taxon>
        <taxon>Cafassovirus</taxon>
        <taxon>Cafassovirus obladi</taxon>
    </lineage>
</organism>
<keyword evidence="2" id="KW-1185">Reference proteome</keyword>
<accession>A0A977PS90</accession>
<reference evidence="1" key="1">
    <citation type="submission" date="2022-08" db="EMBL/GenBank/DDBJ databases">
        <authorList>
            <person name="Abuwarda M.A."/>
            <person name="Alvarez A."/>
            <person name="Batteikh M."/>
            <person name="Baughman A.P."/>
            <person name="Chavez V."/>
            <person name="Cheng C."/>
            <person name="Cosentino E.J."/>
            <person name="Di Blasi D.L."/>
            <person name="Dooley N.L."/>
            <person name="Empson B.M."/>
            <person name="Erfanian K."/>
            <person name="Esparza P.D."/>
            <person name="Fleming H.S."/>
            <person name="Ghannam M.S."/>
            <person name="Gibbons A.C."/>
            <person name="Gonzalez C."/>
            <person name="Huq N.E."/>
            <person name="Jin K."/>
            <person name="Kamarzar M."/>
            <person name="Khaine A."/>
            <person name="Krug K.R."/>
            <person name="Lee A."/>
            <person name="Liao S."/>
            <person name="Light I."/>
            <person name="Ma Y."/>
            <person name="Magaling J.M."/>
            <person name="McLinden K.C."/>
            <person name="Melkote A."/>
            <person name="Montoya Serpas C.A."/>
            <person name="Niazmandi K."/>
            <person name="Ostroske E.C."/>
            <person name="Paek B.H."/>
            <person name="Rajiv S."/>
            <person name="Santos C.E."/>
            <person name="Semaan S.A."/>
            <person name="Senthilvelan J."/>
            <person name="Sheppy T.E."/>
            <person name="Stephenson J.C."/>
            <person name="Tenney M.E."/>
            <person name="Teoh N."/>
            <person name="Thorp J.P."/>
            <person name="Turon Font G."/>
            <person name="Uvarov E.V."/>
            <person name="Verpukhovskiy P."/>
            <person name="Wang J."/>
            <person name="Whang A.Y."/>
            <person name="Wright N.E."/>
            <person name="Wu M."/>
            <person name="Zhuang C."/>
            <person name="Bruns J.A."/>
            <person name="Chai A.E."/>
            <person name="Parikh H."/>
            <person name="Zorawik M."/>
            <person name="Garza D.R."/>
            <person name="Ngo R.T."/>
            <person name="Reddi K."/>
            <person name="Garcia-Vedrenne A.E."/>
            <person name="Freise A.C."/>
            <person name="Balish M.F."/>
            <person name="Garlena R.A."/>
            <person name="Russell D.A."/>
            <person name="Jacobs-Sera D."/>
            <person name="Hatfull G.F."/>
        </authorList>
    </citation>
    <scope>NUCLEOTIDE SEQUENCE</scope>
</reference>
<dbReference type="Proteomes" id="UP001064297">
    <property type="component" value="Segment"/>
</dbReference>